<keyword evidence="4" id="KW-1185">Reference proteome</keyword>
<evidence type="ECO:0000313" key="4">
    <source>
        <dbReference type="Proteomes" id="UP000094769"/>
    </source>
</evidence>
<organism evidence="3 4">
    <name type="scientific">Candidatus Thiodiazotropha endolucinida</name>
    <dbReference type="NCBI Taxonomy" id="1655433"/>
    <lineage>
        <taxon>Bacteria</taxon>
        <taxon>Pseudomonadati</taxon>
        <taxon>Pseudomonadota</taxon>
        <taxon>Gammaproteobacteria</taxon>
        <taxon>Chromatiales</taxon>
        <taxon>Sedimenticolaceae</taxon>
        <taxon>Candidatus Thiodiazotropha</taxon>
    </lineage>
</organism>
<dbReference type="RefSeq" id="WP_069126223.1">
    <property type="nucleotide sequence ID" value="NZ_MARB01000016.1"/>
</dbReference>
<sequence length="400" mass="44157">MPLRISIASALSLAIASTAIAKDNLFNPDISLILDGRFGAFDNESDYELPGFMLGGEAGRGEEGFHLGHNELAISANVDDLFYGKLTAAIADHEGETEVELEEAFIETSALGNGLNIKAGRFFSSIGYLNQQHGHAWDFVDAPLIYRGLFGEQLIDDGIQVSWVAPTDIYLQLGGELLRGERFPAGGASNDGKGASTLFAKIGGDIGESHAWQLGLSHWRAEVEDRTSGGHHHEGEAEEVPTYSGDSDVTGIDFVWKWAPLGNASQRNFKLQGEYFIRDEDGDVIMDDGSESPESTTYDGEQEGWYLQGIYQFMPRWRVGLRYDRLESDNKGSDEEVLAEAGLDNEGHKPERITLMGDYSHSEFSRLRLQYARDDSYEDSDDIVMLQFVMSLGPHGAHRF</sequence>
<evidence type="ECO:0008006" key="5">
    <source>
        <dbReference type="Google" id="ProtNLM"/>
    </source>
</evidence>
<feature type="region of interest" description="Disordered" evidence="1">
    <location>
        <begin position="225"/>
        <end position="245"/>
    </location>
</feature>
<dbReference type="EMBL" id="MARB01000016">
    <property type="protein sequence ID" value="ODJ86890.1"/>
    <property type="molecule type" value="Genomic_DNA"/>
</dbReference>
<protein>
    <recommendedName>
        <fullName evidence="5">Zinc-regulated TonB-dependent outer membrane receptor</fullName>
    </recommendedName>
</protein>
<proteinExistence type="predicted"/>
<name>A0A7Z1AED7_9GAMM</name>
<dbReference type="InterPro" id="IPR023614">
    <property type="entry name" value="Porin_dom_sf"/>
</dbReference>
<feature type="compositionally biased region" description="Basic and acidic residues" evidence="1">
    <location>
        <begin position="225"/>
        <end position="235"/>
    </location>
</feature>
<reference evidence="3 4" key="1">
    <citation type="submission" date="2016-06" db="EMBL/GenBank/DDBJ databases">
        <title>Genome sequence of endosymbiont of Candidatus Endolucinida thiodiazotropha.</title>
        <authorList>
            <person name="Poehlein A."/>
            <person name="Koenig S."/>
            <person name="Heiden S.E."/>
            <person name="Thuermer A."/>
            <person name="Voget S."/>
            <person name="Daniel R."/>
            <person name="Markert S."/>
            <person name="Gros O."/>
            <person name="Schweder T."/>
        </authorList>
    </citation>
    <scope>NUCLEOTIDE SEQUENCE [LARGE SCALE GENOMIC DNA]</scope>
    <source>
        <strain evidence="3 4">COS</strain>
    </source>
</reference>
<dbReference type="Gene3D" id="2.40.160.10">
    <property type="entry name" value="Porin"/>
    <property type="match status" value="1"/>
</dbReference>
<dbReference type="AlphaFoldDB" id="A0A7Z1AED7"/>
<dbReference type="OrthoDB" id="9788733at2"/>
<keyword evidence="2" id="KW-0732">Signal</keyword>
<accession>A0A7Z1AED7</accession>
<feature type="chain" id="PRO_5030938797" description="Zinc-regulated TonB-dependent outer membrane receptor" evidence="2">
    <location>
        <begin position="22"/>
        <end position="400"/>
    </location>
</feature>
<feature type="signal peptide" evidence="2">
    <location>
        <begin position="1"/>
        <end position="21"/>
    </location>
</feature>
<dbReference type="SUPFAM" id="SSF56935">
    <property type="entry name" value="Porins"/>
    <property type="match status" value="1"/>
</dbReference>
<evidence type="ECO:0000256" key="2">
    <source>
        <dbReference type="SAM" id="SignalP"/>
    </source>
</evidence>
<dbReference type="Proteomes" id="UP000094769">
    <property type="component" value="Unassembled WGS sequence"/>
</dbReference>
<comment type="caution">
    <text evidence="3">The sequence shown here is derived from an EMBL/GenBank/DDBJ whole genome shotgun (WGS) entry which is preliminary data.</text>
</comment>
<evidence type="ECO:0000256" key="1">
    <source>
        <dbReference type="SAM" id="MobiDB-lite"/>
    </source>
</evidence>
<gene>
    <name evidence="3" type="ORF">CODIS_28460</name>
</gene>
<evidence type="ECO:0000313" key="3">
    <source>
        <dbReference type="EMBL" id="ODJ86890.1"/>
    </source>
</evidence>